<dbReference type="InterPro" id="IPR011043">
    <property type="entry name" value="Gal_Oxase/kelch_b-propeller"/>
</dbReference>
<name>A0ABC8XZU5_9POAL</name>
<gene>
    <name evidence="2" type="ORF">URODEC1_LOCUS29589</name>
</gene>
<evidence type="ECO:0000256" key="1">
    <source>
        <dbReference type="SAM" id="MobiDB-lite"/>
    </source>
</evidence>
<organism evidence="2 3">
    <name type="scientific">Urochloa decumbens</name>
    <dbReference type="NCBI Taxonomy" id="240449"/>
    <lineage>
        <taxon>Eukaryota</taxon>
        <taxon>Viridiplantae</taxon>
        <taxon>Streptophyta</taxon>
        <taxon>Embryophyta</taxon>
        <taxon>Tracheophyta</taxon>
        <taxon>Spermatophyta</taxon>
        <taxon>Magnoliopsida</taxon>
        <taxon>Liliopsida</taxon>
        <taxon>Poales</taxon>
        <taxon>Poaceae</taxon>
        <taxon>PACMAD clade</taxon>
        <taxon>Panicoideae</taxon>
        <taxon>Panicodae</taxon>
        <taxon>Paniceae</taxon>
        <taxon>Melinidinae</taxon>
        <taxon>Urochloa</taxon>
    </lineage>
</organism>
<evidence type="ECO:0000313" key="3">
    <source>
        <dbReference type="Proteomes" id="UP001497457"/>
    </source>
</evidence>
<dbReference type="AlphaFoldDB" id="A0ABC8XZU5"/>
<feature type="region of interest" description="Disordered" evidence="1">
    <location>
        <begin position="1"/>
        <end position="26"/>
    </location>
</feature>
<feature type="compositionally biased region" description="Basic and acidic residues" evidence="1">
    <location>
        <begin position="1"/>
        <end position="11"/>
    </location>
</feature>
<evidence type="ECO:0000313" key="2">
    <source>
        <dbReference type="EMBL" id="CAL4935914.1"/>
    </source>
</evidence>
<dbReference type="PANTHER" id="PTHR33085">
    <property type="entry name" value="OS12G0113100 PROTEIN-RELATED"/>
    <property type="match status" value="1"/>
</dbReference>
<reference evidence="3" key="1">
    <citation type="submission" date="2024-06" db="EMBL/GenBank/DDBJ databases">
        <authorList>
            <person name="Ryan C."/>
        </authorList>
    </citation>
    <scope>NUCLEOTIDE SEQUENCE [LARGE SCALE GENOMIC DNA]</scope>
</reference>
<accession>A0ABC8XZU5</accession>
<dbReference type="InterPro" id="IPR012871">
    <property type="entry name" value="DUF1668_ORYSA"/>
</dbReference>
<reference evidence="2 3" key="2">
    <citation type="submission" date="2024-10" db="EMBL/GenBank/DDBJ databases">
        <authorList>
            <person name="Ryan C."/>
        </authorList>
    </citation>
    <scope>NUCLEOTIDE SEQUENCE [LARGE SCALE GENOMIC DNA]</scope>
</reference>
<dbReference type="PANTHER" id="PTHR33085:SF62">
    <property type="entry name" value="OS03G0632600 PROTEIN"/>
    <property type="match status" value="1"/>
</dbReference>
<dbReference type="Pfam" id="PF07893">
    <property type="entry name" value="DUF1668"/>
    <property type="match status" value="1"/>
</dbReference>
<sequence length="414" mass="46035">MMEESVVEKQRAPKRRRDGRGSDCGRAATPRRHLYLVFDDWSRGYSIHKVDLSPSGTADRRCQRCGGRRHRLRRRGSDHCLPPPLFRFQAPDAPRGDTYNMPPYFSAVGSNIVAVLPSWTYGGAATTCYCFDVHARSLVFAPRHREALDSTHFPVARHHQYPIYFSVGDRLFVLGTFSFQVLDMAGSSSVSSQLEDLNAMSWRELPDAPVASSESRCHAVAPDGQTIFVSAGIVPADEATYSFHTAEDGSSASWRHHGGWALPFDGRGYYDGDLNAWVGLSLYSLEIGHVVACELVSGAYGRRPAWKFSKENLFSEDPAEGHMGATFVDMGANGRSRFCLVEGICIDGDKSYGAYGVEEEDDDEPAYLLRVTTFSLKLDENGDLTTGDSRRVRYYNVPEGTMRGFMSSPVAFWM</sequence>
<protein>
    <submittedName>
        <fullName evidence="2">Uncharacterized protein</fullName>
    </submittedName>
</protein>
<proteinExistence type="predicted"/>
<dbReference type="Proteomes" id="UP001497457">
    <property type="component" value="Chromosome 15b"/>
</dbReference>
<keyword evidence="3" id="KW-1185">Reference proteome</keyword>
<dbReference type="SUPFAM" id="SSF50965">
    <property type="entry name" value="Galactose oxidase, central domain"/>
    <property type="match status" value="1"/>
</dbReference>
<dbReference type="EMBL" id="OZ075125">
    <property type="protein sequence ID" value="CAL4935914.1"/>
    <property type="molecule type" value="Genomic_DNA"/>
</dbReference>